<feature type="signal peptide" evidence="5">
    <location>
        <begin position="1"/>
        <end position="23"/>
    </location>
</feature>
<gene>
    <name evidence="6" type="ORF">EGI31_24950</name>
</gene>
<dbReference type="EMBL" id="RJUF01000196">
    <property type="protein sequence ID" value="MCP9766200.1"/>
    <property type="molecule type" value="Genomic_DNA"/>
</dbReference>
<evidence type="ECO:0008006" key="8">
    <source>
        <dbReference type="Google" id="ProtNLM"/>
    </source>
</evidence>
<feature type="repeat" description="TPR" evidence="3">
    <location>
        <begin position="204"/>
        <end position="237"/>
    </location>
</feature>
<sequence>MMKKIVKIYALASLLLVPFMANSQTLDEAIKHLDAERYTAASKAFNQLAETSPSPQTLFYKGYAILRSPEGLTAESIKMAQTAFEAGNALDKKGDPFNQIGLGMVKLASKDLAGAKLIFEQVKKDTKLKNADVLYRIAEAYTMFPGATDAAEAIMNINMALEKSKTKDNPEYYIVKADAFMLKNEGGEAMNALTNAERVGKKPGKTYERMSRVWLQGRNYKEANDALNKGLSADPTHAPIHKYHSSYLQTMGKYKESAQAAGNYLKNSDGDSKAKLRYAKLAFVAKDYENVKKTIEEIKGTNPDPYILRMSGIINFEENQLNEAIENLNKFIKAAPADENPAMDYGYIGRSYMKLPGEGETRILNDSLGIINIEKAIQLGDTTFNYYQDLSSTFIKNKNWAKAALFAEKAALSKKNPNAADYAPAGIYYNAAKNYDKAEIYFEKALELYKDAWPTGYALYARNKMAKNANDSTFTANFAAAPQWEKYLTLLGESGKATPANKRNVVDGLRYLAGWELQVNKNLAKGIANIEELLKYDPANEDAKKMLEAMKGMNGGTTTPTTPTPPAPPIKN</sequence>
<dbReference type="InterPro" id="IPR051012">
    <property type="entry name" value="CellSynth/LPSAsmb/PSIAsmb"/>
</dbReference>
<organism evidence="6 7">
    <name type="scientific">Lacihabitans soyangensis</name>
    <dbReference type="NCBI Taxonomy" id="869394"/>
    <lineage>
        <taxon>Bacteria</taxon>
        <taxon>Pseudomonadati</taxon>
        <taxon>Bacteroidota</taxon>
        <taxon>Cytophagia</taxon>
        <taxon>Cytophagales</taxon>
        <taxon>Leadbetterellaceae</taxon>
        <taxon>Lacihabitans</taxon>
    </lineage>
</organism>
<feature type="chain" id="PRO_5041936407" description="Tetratricopeptide repeat protein" evidence="5">
    <location>
        <begin position="24"/>
        <end position="572"/>
    </location>
</feature>
<dbReference type="PANTHER" id="PTHR45586">
    <property type="entry name" value="TPR REPEAT-CONTAINING PROTEIN PA4667"/>
    <property type="match status" value="1"/>
</dbReference>
<evidence type="ECO:0000256" key="2">
    <source>
        <dbReference type="ARBA" id="ARBA00022803"/>
    </source>
</evidence>
<keyword evidence="7" id="KW-1185">Reference proteome</keyword>
<name>A0AAE3H9F4_9BACT</name>
<keyword evidence="5" id="KW-0732">Signal</keyword>
<feature type="compositionally biased region" description="Pro residues" evidence="4">
    <location>
        <begin position="562"/>
        <end position="572"/>
    </location>
</feature>
<comment type="caution">
    <text evidence="6">The sequence shown here is derived from an EMBL/GenBank/DDBJ whole genome shotgun (WGS) entry which is preliminary data.</text>
</comment>
<evidence type="ECO:0000313" key="6">
    <source>
        <dbReference type="EMBL" id="MCP9766200.1"/>
    </source>
</evidence>
<dbReference type="Proteomes" id="UP001204144">
    <property type="component" value="Unassembled WGS sequence"/>
</dbReference>
<evidence type="ECO:0000256" key="4">
    <source>
        <dbReference type="SAM" id="MobiDB-lite"/>
    </source>
</evidence>
<dbReference type="RefSeq" id="WP_255039910.1">
    <property type="nucleotide sequence ID" value="NZ_RJUF01000196.1"/>
</dbReference>
<evidence type="ECO:0000256" key="1">
    <source>
        <dbReference type="ARBA" id="ARBA00022737"/>
    </source>
</evidence>
<evidence type="ECO:0000256" key="5">
    <source>
        <dbReference type="SAM" id="SignalP"/>
    </source>
</evidence>
<feature type="region of interest" description="Disordered" evidence="4">
    <location>
        <begin position="551"/>
        <end position="572"/>
    </location>
</feature>
<reference evidence="6 7" key="1">
    <citation type="submission" date="2018-11" db="EMBL/GenBank/DDBJ databases">
        <title>Novel bacteria species description.</title>
        <authorList>
            <person name="Han J.-H."/>
        </authorList>
    </citation>
    <scope>NUCLEOTIDE SEQUENCE [LARGE SCALE GENOMIC DNA]</scope>
    <source>
        <strain evidence="6 7">KCTC23259</strain>
    </source>
</reference>
<dbReference type="Gene3D" id="1.25.40.10">
    <property type="entry name" value="Tetratricopeptide repeat domain"/>
    <property type="match status" value="2"/>
</dbReference>
<proteinExistence type="predicted"/>
<feature type="repeat" description="TPR" evidence="3">
    <location>
        <begin position="419"/>
        <end position="452"/>
    </location>
</feature>
<dbReference type="AlphaFoldDB" id="A0AAE3H9F4"/>
<protein>
    <recommendedName>
        <fullName evidence="8">Tetratricopeptide repeat protein</fullName>
    </recommendedName>
</protein>
<dbReference type="SUPFAM" id="SSF48452">
    <property type="entry name" value="TPR-like"/>
    <property type="match status" value="3"/>
</dbReference>
<evidence type="ECO:0000256" key="3">
    <source>
        <dbReference type="PROSITE-ProRule" id="PRU00339"/>
    </source>
</evidence>
<dbReference type="InterPro" id="IPR011990">
    <property type="entry name" value="TPR-like_helical_dom_sf"/>
</dbReference>
<evidence type="ECO:0000313" key="7">
    <source>
        <dbReference type="Proteomes" id="UP001204144"/>
    </source>
</evidence>
<dbReference type="InterPro" id="IPR019734">
    <property type="entry name" value="TPR_rpt"/>
</dbReference>
<keyword evidence="2 3" id="KW-0802">TPR repeat</keyword>
<dbReference type="PANTHER" id="PTHR45586:SF1">
    <property type="entry name" value="LIPOPOLYSACCHARIDE ASSEMBLY PROTEIN B"/>
    <property type="match status" value="1"/>
</dbReference>
<accession>A0AAE3H9F4</accession>
<dbReference type="PROSITE" id="PS50005">
    <property type="entry name" value="TPR"/>
    <property type="match status" value="2"/>
</dbReference>
<dbReference type="SMART" id="SM00028">
    <property type="entry name" value="TPR"/>
    <property type="match status" value="4"/>
</dbReference>
<keyword evidence="1" id="KW-0677">Repeat</keyword>